<name>A0AA40BDM9_9PEZI</name>
<keyword evidence="3" id="KW-1185">Reference proteome</keyword>
<feature type="chain" id="PRO_5041437605" evidence="1">
    <location>
        <begin position="19"/>
        <end position="199"/>
    </location>
</feature>
<protein>
    <submittedName>
        <fullName evidence="2">Uncharacterized protein</fullName>
    </submittedName>
</protein>
<dbReference type="AlphaFoldDB" id="A0AA40BDM9"/>
<comment type="caution">
    <text evidence="2">The sequence shown here is derived from an EMBL/GenBank/DDBJ whole genome shotgun (WGS) entry which is preliminary data.</text>
</comment>
<gene>
    <name evidence="2" type="ORF">B0H67DRAFT_640601</name>
</gene>
<accession>A0AA40BDM9</accession>
<evidence type="ECO:0000313" key="2">
    <source>
        <dbReference type="EMBL" id="KAK0732311.1"/>
    </source>
</evidence>
<dbReference type="Proteomes" id="UP001172102">
    <property type="component" value="Unassembled WGS sequence"/>
</dbReference>
<keyword evidence="1" id="KW-0732">Signal</keyword>
<evidence type="ECO:0000256" key="1">
    <source>
        <dbReference type="SAM" id="SignalP"/>
    </source>
</evidence>
<proteinExistence type="predicted"/>
<reference evidence="2" key="1">
    <citation type="submission" date="2023-06" db="EMBL/GenBank/DDBJ databases">
        <title>Genome-scale phylogeny and comparative genomics of the fungal order Sordariales.</title>
        <authorList>
            <consortium name="Lawrence Berkeley National Laboratory"/>
            <person name="Hensen N."/>
            <person name="Bonometti L."/>
            <person name="Westerberg I."/>
            <person name="Brannstrom I.O."/>
            <person name="Guillou S."/>
            <person name="Cros-Aarteil S."/>
            <person name="Calhoun S."/>
            <person name="Haridas S."/>
            <person name="Kuo A."/>
            <person name="Mondo S."/>
            <person name="Pangilinan J."/>
            <person name="Riley R."/>
            <person name="Labutti K."/>
            <person name="Andreopoulos B."/>
            <person name="Lipzen A."/>
            <person name="Chen C."/>
            <person name="Yanf M."/>
            <person name="Daum C."/>
            <person name="Ng V."/>
            <person name="Clum A."/>
            <person name="Steindorff A."/>
            <person name="Ohm R."/>
            <person name="Martin F."/>
            <person name="Silar P."/>
            <person name="Natvig D."/>
            <person name="Lalanne C."/>
            <person name="Gautier V."/>
            <person name="Ament-Velasquez S.L."/>
            <person name="Kruys A."/>
            <person name="Hutchinson M.I."/>
            <person name="Powell A.J."/>
            <person name="Barry K."/>
            <person name="Miller A.N."/>
            <person name="Grigoriev I.V."/>
            <person name="Debuchy R."/>
            <person name="Gladieux P."/>
            <person name="Thoren M.H."/>
            <person name="Johannesson H."/>
        </authorList>
    </citation>
    <scope>NUCLEOTIDE SEQUENCE</scope>
    <source>
        <strain evidence="2">SMH4607-1</strain>
    </source>
</reference>
<evidence type="ECO:0000313" key="3">
    <source>
        <dbReference type="Proteomes" id="UP001172102"/>
    </source>
</evidence>
<dbReference type="EMBL" id="JAUKUA010000001">
    <property type="protein sequence ID" value="KAK0732311.1"/>
    <property type="molecule type" value="Genomic_DNA"/>
</dbReference>
<feature type="signal peptide" evidence="1">
    <location>
        <begin position="1"/>
        <end position="18"/>
    </location>
</feature>
<sequence length="199" mass="20298">MHPSLFLTLTIAATPLLATYPRAALGPRAEEKTTLNDIDTLCSINFGGDPHTIICLKDGTSTTFTTRTSSYLRNNDDSMCCEADNTCMLSNHTVVGPRAACYDPKTKRATIAQDGGPCELNAAGDGCKWTGTNRGESGVFSTKGVTKVTAVVDGKAVLGGTGGAGGGGSSGTSGVAGVNSRSGWVWAMGGAGVWAVMLA</sequence>
<organism evidence="2 3">
    <name type="scientific">Lasiosphaeris hirsuta</name>
    <dbReference type="NCBI Taxonomy" id="260670"/>
    <lineage>
        <taxon>Eukaryota</taxon>
        <taxon>Fungi</taxon>
        <taxon>Dikarya</taxon>
        <taxon>Ascomycota</taxon>
        <taxon>Pezizomycotina</taxon>
        <taxon>Sordariomycetes</taxon>
        <taxon>Sordariomycetidae</taxon>
        <taxon>Sordariales</taxon>
        <taxon>Lasiosphaeriaceae</taxon>
        <taxon>Lasiosphaeris</taxon>
    </lineage>
</organism>